<reference evidence="1 2" key="1">
    <citation type="submission" date="2021-07" db="EMBL/GenBank/DDBJ databases">
        <title>Alteriqipengyuania abyssalis NZ-12B nov, sp.nov isolated from deep sea sponge in pacific ocean.</title>
        <authorList>
            <person name="Tareen S."/>
            <person name="Wink J."/>
        </authorList>
    </citation>
    <scope>NUCLEOTIDE SEQUENCE [LARGE SCALE GENOMIC DNA]</scope>
    <source>
        <strain evidence="1 2">NZ-12B</strain>
    </source>
</reference>
<sequence length="251" mass="26722">MSVKVASGLRKLIVPALGGALALVAIPVVGVALAEATSPTLVSTIGENAGRFTPASVDPALARRVAERYAARQQPLPFTPAAGKTIPDRMVTVAVRVDNDLARAVSVRSAIEAARGEPGRRDIAIAPSAFDLGVARGYQSFAKPAAELPKSVSRISVPDLAEFRPSKGAKEEPSRFQPRVSIDQDRMRGRTSRTLDGRSDREVDLGGAYRVTRNFDVTAGVRLSDESDRLSPLTNGAEDSQSVYIGTQLRF</sequence>
<evidence type="ECO:0000313" key="2">
    <source>
        <dbReference type="Proteomes" id="UP000759298"/>
    </source>
</evidence>
<dbReference type="Proteomes" id="UP000759298">
    <property type="component" value="Unassembled WGS sequence"/>
</dbReference>
<organism evidence="1 2">
    <name type="scientific">Alteriqipengyuania abyssalis</name>
    <dbReference type="NCBI Taxonomy" id="2860200"/>
    <lineage>
        <taxon>Bacteria</taxon>
        <taxon>Pseudomonadati</taxon>
        <taxon>Pseudomonadota</taxon>
        <taxon>Alphaproteobacteria</taxon>
        <taxon>Sphingomonadales</taxon>
        <taxon>Erythrobacteraceae</taxon>
        <taxon>Alteriqipengyuania</taxon>
    </lineage>
</organism>
<dbReference type="EMBL" id="JAHWXP010000002">
    <property type="protein sequence ID" value="MBY8336982.1"/>
    <property type="molecule type" value="Genomic_DNA"/>
</dbReference>
<evidence type="ECO:0000313" key="1">
    <source>
        <dbReference type="EMBL" id="MBY8336982.1"/>
    </source>
</evidence>
<dbReference type="RefSeq" id="WP_222824574.1">
    <property type="nucleotide sequence ID" value="NZ_JAHWXP010000002.1"/>
</dbReference>
<proteinExistence type="predicted"/>
<accession>A0ABS7PGN5</accession>
<gene>
    <name evidence="1" type="ORF">KYN89_07965</name>
</gene>
<protein>
    <submittedName>
        <fullName evidence="1">Uncharacterized protein</fullName>
    </submittedName>
</protein>
<keyword evidence="2" id="KW-1185">Reference proteome</keyword>
<name>A0ABS7PGN5_9SPHN</name>
<comment type="caution">
    <text evidence="1">The sequence shown here is derived from an EMBL/GenBank/DDBJ whole genome shotgun (WGS) entry which is preliminary data.</text>
</comment>